<dbReference type="GO" id="GO:0022857">
    <property type="term" value="F:transmembrane transporter activity"/>
    <property type="evidence" value="ECO:0007669"/>
    <property type="project" value="InterPro"/>
</dbReference>
<dbReference type="AlphaFoldDB" id="A0A9P4IYF8"/>
<feature type="transmembrane region" description="Helical" evidence="7">
    <location>
        <begin position="149"/>
        <end position="173"/>
    </location>
</feature>
<keyword evidence="5 7" id="KW-0472">Membrane</keyword>
<feature type="domain" description="Major facilitator superfamily (MFS) profile" evidence="8">
    <location>
        <begin position="119"/>
        <end position="545"/>
    </location>
</feature>
<feature type="transmembrane region" description="Helical" evidence="7">
    <location>
        <begin position="521"/>
        <end position="541"/>
    </location>
</feature>
<keyword evidence="10" id="KW-1185">Reference proteome</keyword>
<dbReference type="Gene3D" id="1.20.1250.20">
    <property type="entry name" value="MFS general substrate transporter like domains"/>
    <property type="match status" value="1"/>
</dbReference>
<dbReference type="GO" id="GO:0042908">
    <property type="term" value="P:xenobiotic transport"/>
    <property type="evidence" value="ECO:0007669"/>
    <property type="project" value="UniProtKB-ARBA"/>
</dbReference>
<keyword evidence="3 7" id="KW-0812">Transmembrane</keyword>
<dbReference type="PANTHER" id="PTHR23502">
    <property type="entry name" value="MAJOR FACILITATOR SUPERFAMILY"/>
    <property type="match status" value="1"/>
</dbReference>
<proteinExistence type="inferred from homology"/>
<evidence type="ECO:0000256" key="7">
    <source>
        <dbReference type="SAM" id="Phobius"/>
    </source>
</evidence>
<accession>A0A9P4IYF8</accession>
<feature type="transmembrane region" description="Helical" evidence="7">
    <location>
        <begin position="388"/>
        <end position="407"/>
    </location>
</feature>
<evidence type="ECO:0000256" key="2">
    <source>
        <dbReference type="ARBA" id="ARBA00008335"/>
    </source>
</evidence>
<dbReference type="OrthoDB" id="3561359at2759"/>
<feature type="region of interest" description="Disordered" evidence="6">
    <location>
        <begin position="1"/>
        <end position="110"/>
    </location>
</feature>
<comment type="similarity">
    <text evidence="2">Belongs to the major facilitator superfamily.</text>
</comment>
<evidence type="ECO:0000256" key="3">
    <source>
        <dbReference type="ARBA" id="ARBA00022692"/>
    </source>
</evidence>
<dbReference type="Proteomes" id="UP000799439">
    <property type="component" value="Unassembled WGS sequence"/>
</dbReference>
<organism evidence="9 10">
    <name type="scientific">Myriangium duriaei CBS 260.36</name>
    <dbReference type="NCBI Taxonomy" id="1168546"/>
    <lineage>
        <taxon>Eukaryota</taxon>
        <taxon>Fungi</taxon>
        <taxon>Dikarya</taxon>
        <taxon>Ascomycota</taxon>
        <taxon>Pezizomycotina</taxon>
        <taxon>Dothideomycetes</taxon>
        <taxon>Dothideomycetidae</taxon>
        <taxon>Myriangiales</taxon>
        <taxon>Myriangiaceae</taxon>
        <taxon>Myriangium</taxon>
    </lineage>
</organism>
<dbReference type="SUPFAM" id="SSF103473">
    <property type="entry name" value="MFS general substrate transporter"/>
    <property type="match status" value="1"/>
</dbReference>
<feature type="transmembrane region" description="Helical" evidence="7">
    <location>
        <begin position="273"/>
        <end position="293"/>
    </location>
</feature>
<protein>
    <submittedName>
        <fullName evidence="9">MFS general substrate transporter</fullName>
    </submittedName>
</protein>
<dbReference type="EMBL" id="ML996087">
    <property type="protein sequence ID" value="KAF2151906.1"/>
    <property type="molecule type" value="Genomic_DNA"/>
</dbReference>
<feature type="compositionally biased region" description="Polar residues" evidence="6">
    <location>
        <begin position="1"/>
        <end position="10"/>
    </location>
</feature>
<gene>
    <name evidence="9" type="ORF">K461DRAFT_279419</name>
</gene>
<feature type="transmembrane region" description="Helical" evidence="7">
    <location>
        <begin position="453"/>
        <end position="474"/>
    </location>
</feature>
<comment type="subcellular location">
    <subcellularLocation>
        <location evidence="1">Membrane</location>
        <topology evidence="1">Multi-pass membrane protein</topology>
    </subcellularLocation>
</comment>
<comment type="caution">
    <text evidence="9">The sequence shown here is derived from an EMBL/GenBank/DDBJ whole genome shotgun (WGS) entry which is preliminary data.</text>
</comment>
<evidence type="ECO:0000256" key="5">
    <source>
        <dbReference type="ARBA" id="ARBA00023136"/>
    </source>
</evidence>
<dbReference type="PANTHER" id="PTHR23502:SF7">
    <property type="entry name" value="DRUG_PROTON ANTIPORTER YHK8-RELATED"/>
    <property type="match status" value="1"/>
</dbReference>
<dbReference type="InterPro" id="IPR011701">
    <property type="entry name" value="MFS"/>
</dbReference>
<feature type="transmembrane region" description="Helical" evidence="7">
    <location>
        <begin position="349"/>
        <end position="368"/>
    </location>
</feature>
<dbReference type="Pfam" id="PF07690">
    <property type="entry name" value="MFS_1"/>
    <property type="match status" value="1"/>
</dbReference>
<evidence type="ECO:0000256" key="6">
    <source>
        <dbReference type="SAM" id="MobiDB-lite"/>
    </source>
</evidence>
<feature type="transmembrane region" description="Helical" evidence="7">
    <location>
        <begin position="428"/>
        <end position="447"/>
    </location>
</feature>
<name>A0A9P4IYF8_9PEZI</name>
<dbReference type="CDD" id="cd17323">
    <property type="entry name" value="MFS_Tpo1_MDR_like"/>
    <property type="match status" value="1"/>
</dbReference>
<dbReference type="InterPro" id="IPR005829">
    <property type="entry name" value="Sugar_transporter_CS"/>
</dbReference>
<feature type="transmembrane region" description="Helical" evidence="7">
    <location>
        <begin position="185"/>
        <end position="202"/>
    </location>
</feature>
<feature type="compositionally biased region" description="Basic and acidic residues" evidence="6">
    <location>
        <begin position="64"/>
        <end position="101"/>
    </location>
</feature>
<feature type="compositionally biased region" description="Basic residues" evidence="6">
    <location>
        <begin position="48"/>
        <end position="63"/>
    </location>
</feature>
<dbReference type="InterPro" id="IPR036259">
    <property type="entry name" value="MFS_trans_sf"/>
</dbReference>
<dbReference type="GO" id="GO:0140115">
    <property type="term" value="P:export across plasma membrane"/>
    <property type="evidence" value="ECO:0007669"/>
    <property type="project" value="UniProtKB-ARBA"/>
</dbReference>
<dbReference type="GO" id="GO:0005886">
    <property type="term" value="C:plasma membrane"/>
    <property type="evidence" value="ECO:0007669"/>
    <property type="project" value="TreeGrafter"/>
</dbReference>
<dbReference type="InterPro" id="IPR020846">
    <property type="entry name" value="MFS_dom"/>
</dbReference>
<dbReference type="PROSITE" id="PS00216">
    <property type="entry name" value="SUGAR_TRANSPORT_1"/>
    <property type="match status" value="1"/>
</dbReference>
<dbReference type="PROSITE" id="PS50850">
    <property type="entry name" value="MFS"/>
    <property type="match status" value="1"/>
</dbReference>
<evidence type="ECO:0000256" key="1">
    <source>
        <dbReference type="ARBA" id="ARBA00004141"/>
    </source>
</evidence>
<evidence type="ECO:0000259" key="8">
    <source>
        <dbReference type="PROSITE" id="PS50850"/>
    </source>
</evidence>
<evidence type="ECO:0000256" key="4">
    <source>
        <dbReference type="ARBA" id="ARBA00022989"/>
    </source>
</evidence>
<dbReference type="FunFam" id="1.20.1250.20:FF:000082">
    <property type="entry name" value="MFS multidrug transporter, putative"/>
    <property type="match status" value="1"/>
</dbReference>
<reference evidence="9" key="1">
    <citation type="journal article" date="2020" name="Stud. Mycol.">
        <title>101 Dothideomycetes genomes: a test case for predicting lifestyles and emergence of pathogens.</title>
        <authorList>
            <person name="Haridas S."/>
            <person name="Albert R."/>
            <person name="Binder M."/>
            <person name="Bloem J."/>
            <person name="Labutti K."/>
            <person name="Salamov A."/>
            <person name="Andreopoulos B."/>
            <person name="Baker S."/>
            <person name="Barry K."/>
            <person name="Bills G."/>
            <person name="Bluhm B."/>
            <person name="Cannon C."/>
            <person name="Castanera R."/>
            <person name="Culley D."/>
            <person name="Daum C."/>
            <person name="Ezra D."/>
            <person name="Gonzalez J."/>
            <person name="Henrissat B."/>
            <person name="Kuo A."/>
            <person name="Liang C."/>
            <person name="Lipzen A."/>
            <person name="Lutzoni F."/>
            <person name="Magnuson J."/>
            <person name="Mondo S."/>
            <person name="Nolan M."/>
            <person name="Ohm R."/>
            <person name="Pangilinan J."/>
            <person name="Park H.-J."/>
            <person name="Ramirez L."/>
            <person name="Alfaro M."/>
            <person name="Sun H."/>
            <person name="Tritt A."/>
            <person name="Yoshinaga Y."/>
            <person name="Zwiers L.-H."/>
            <person name="Turgeon B."/>
            <person name="Goodwin S."/>
            <person name="Spatafora J."/>
            <person name="Crous P."/>
            <person name="Grigoriev I."/>
        </authorList>
    </citation>
    <scope>NUCLEOTIDE SEQUENCE</scope>
    <source>
        <strain evidence="9">CBS 260.36</strain>
    </source>
</reference>
<evidence type="ECO:0000313" key="10">
    <source>
        <dbReference type="Proteomes" id="UP000799439"/>
    </source>
</evidence>
<sequence>MASPHQSATQEEVEERSESLDAESFNDINPEKNTQAPDESAQLDLHPVKSRQSAKSRRSYRSHGGHDGYSIHHDHDHDDTEKDLEQSPDGTKNEFEVKFDGPTDPMNPRSHRKARKWLINLILCSGSLCTTCTAAVYTQTFAQLEKEFGVSRIVCTLGLSLYVMGLGTGPMVLGPLSEFYGRRPIYIGAFTMFVIWLIPCAVAKNIQTLLIARFLDGLAGSAFLSVAGGTVGDLFDKSELSLPMMVYTASPFVGPEVGPIIGGFINQYTQWRWTFYFLIIWAGFELAMIICFVPETYHPVLLKKKAVKLRKETGNQQWYAPLEVMDKSVTKTVLWSCIRPFQLLTLEPMCIFLCLISSVLLGILYLFFGAYPLIFEKNHGFTQSQSGLAFVGLFIGMATGVACDPIWRRNYNRLVRKNGGISEPEFRLPPTILGIVIVPISLIGFAFTTYPQVHWIAPIIFSIFFGIGTIFCYSGIFTNHVETYPLYAASALAANSFARSSFAAAFPLFGVQMFEKLGYQWATFLLAGLALLLMPFPYIFYKHGKSIRGKSRFASD</sequence>
<keyword evidence="4 7" id="KW-1133">Transmembrane helix</keyword>
<evidence type="ECO:0000313" key="9">
    <source>
        <dbReference type="EMBL" id="KAF2151906.1"/>
    </source>
</evidence>
<feature type="transmembrane region" description="Helical" evidence="7">
    <location>
        <begin position="214"/>
        <end position="235"/>
    </location>
</feature>